<evidence type="ECO:0000256" key="1">
    <source>
        <dbReference type="ARBA" id="ARBA00004141"/>
    </source>
</evidence>
<evidence type="ECO:0000256" key="3">
    <source>
        <dbReference type="ARBA" id="ARBA00022692"/>
    </source>
</evidence>
<dbReference type="GO" id="GO:0015205">
    <property type="term" value="F:nucleobase transmembrane transporter activity"/>
    <property type="evidence" value="ECO:0007669"/>
    <property type="project" value="TreeGrafter"/>
</dbReference>
<dbReference type="Gene3D" id="1.10.4160.10">
    <property type="entry name" value="Hydantoin permease"/>
    <property type="match status" value="1"/>
</dbReference>
<dbReference type="InterPro" id="IPR001248">
    <property type="entry name" value="Pur-cyt_permease"/>
</dbReference>
<proteinExistence type="inferred from homology"/>
<feature type="transmembrane region" description="Helical" evidence="6">
    <location>
        <begin position="127"/>
        <end position="150"/>
    </location>
</feature>
<comment type="subcellular location">
    <subcellularLocation>
        <location evidence="1">Membrane</location>
        <topology evidence="1">Multi-pass membrane protein</topology>
    </subcellularLocation>
</comment>
<evidence type="ECO:0000313" key="7">
    <source>
        <dbReference type="EMBL" id="PXW87481.1"/>
    </source>
</evidence>
<keyword evidence="4 6" id="KW-1133">Transmembrane helix</keyword>
<dbReference type="Pfam" id="PF02133">
    <property type="entry name" value="Transp_cyt_pur"/>
    <property type="match status" value="1"/>
</dbReference>
<feature type="transmembrane region" description="Helical" evidence="6">
    <location>
        <begin position="251"/>
        <end position="276"/>
    </location>
</feature>
<dbReference type="PANTHER" id="PTHR30618">
    <property type="entry name" value="NCS1 FAMILY PURINE/PYRIMIDINE TRANSPORTER"/>
    <property type="match status" value="1"/>
</dbReference>
<dbReference type="InterPro" id="IPR045225">
    <property type="entry name" value="Uracil/uridine/allantoin_perm"/>
</dbReference>
<evidence type="ECO:0000256" key="4">
    <source>
        <dbReference type="ARBA" id="ARBA00022989"/>
    </source>
</evidence>
<name>A0A2V3W326_9BACI</name>
<dbReference type="GO" id="GO:0005886">
    <property type="term" value="C:plasma membrane"/>
    <property type="evidence" value="ECO:0007669"/>
    <property type="project" value="TreeGrafter"/>
</dbReference>
<feature type="transmembrane region" description="Helical" evidence="6">
    <location>
        <begin position="91"/>
        <end position="115"/>
    </location>
</feature>
<feature type="transmembrane region" description="Helical" evidence="6">
    <location>
        <begin position="53"/>
        <end position="79"/>
    </location>
</feature>
<dbReference type="PANTHER" id="PTHR30618:SF0">
    <property type="entry name" value="PURINE-URACIL PERMEASE NCS1"/>
    <property type="match status" value="1"/>
</dbReference>
<evidence type="ECO:0000256" key="6">
    <source>
        <dbReference type="SAM" id="Phobius"/>
    </source>
</evidence>
<dbReference type="Proteomes" id="UP000247978">
    <property type="component" value="Unassembled WGS sequence"/>
</dbReference>
<dbReference type="EMBL" id="QJJQ01000005">
    <property type="protein sequence ID" value="PXW87481.1"/>
    <property type="molecule type" value="Genomic_DNA"/>
</dbReference>
<feature type="transmembrane region" description="Helical" evidence="6">
    <location>
        <begin position="401"/>
        <end position="420"/>
    </location>
</feature>
<feature type="transmembrane region" description="Helical" evidence="6">
    <location>
        <begin position="358"/>
        <end position="380"/>
    </location>
</feature>
<comment type="caution">
    <text evidence="7">The sequence shown here is derived from an EMBL/GenBank/DDBJ whole genome shotgun (WGS) entry which is preliminary data.</text>
</comment>
<comment type="similarity">
    <text evidence="2">Belongs to the purine-cytosine permease (2.A.39) family.</text>
</comment>
<protein>
    <submittedName>
        <fullName evidence="7">NCS1 family nucleobase:cation symporter-1</fullName>
    </submittedName>
</protein>
<evidence type="ECO:0000256" key="5">
    <source>
        <dbReference type="ARBA" id="ARBA00023136"/>
    </source>
</evidence>
<sequence length="491" mass="54021">MKNTDYLKSPDLLPSTQSDRVVSTFGFGVMWVGMAIVISAFAIGGAGMANLSLFWVLAASIVGCVLIGLFMTITADVGIEHGLSFPVYIRAPFGTVGTHIPALIRAFTAAMWFGINTYFGATAMNAIFNIFWGFDNWFICFIIFIAVQLTNTILGIKAVERFANLAAPTVIIIAIWMYVVLGKEAAAIDRNVWAWIEEPVSAGIMFTAFMLIVTGTMGYWSTLANDLMNISRYVTAPKFERSWWKRNKGMWVGSIIVMPIVQTFVVAIGAIAYIAVGDYDPVAAIQLLSTSGIVLAILFLMIVFAQWSTNTPANVIPAATVFSNVGGPKVPYALGVIIAGVIAVVSQPWAILDVIIPFLIISGAILSATVGIIIVDYYIIRKRRLNVPHLYESDGQYRFHNGINWAGMISFIVGGGIALLFQTYSFFVGCFIAGIVYYFLAKYWWFKKYKQAELEDPSDEKYLGITVGRDWQIDLEPETVVFPDTSVDSKV</sequence>
<dbReference type="AlphaFoldDB" id="A0A2V3W326"/>
<feature type="transmembrane region" description="Helical" evidence="6">
    <location>
        <begin position="282"/>
        <end position="304"/>
    </location>
</feature>
<accession>A0A2V3W326</accession>
<reference evidence="7 8" key="1">
    <citation type="submission" date="2018-05" db="EMBL/GenBank/DDBJ databases">
        <title>Genomic Encyclopedia of Type Strains, Phase IV (KMG-IV): sequencing the most valuable type-strain genomes for metagenomic binning, comparative biology and taxonomic classification.</title>
        <authorList>
            <person name="Goeker M."/>
        </authorList>
    </citation>
    <scope>NUCLEOTIDE SEQUENCE [LARGE SCALE GENOMIC DNA]</scope>
    <source>
        <strain evidence="7 8">DSM 28556</strain>
    </source>
</reference>
<keyword evidence="5 6" id="KW-0472">Membrane</keyword>
<gene>
    <name evidence="7" type="ORF">DFR56_105123</name>
</gene>
<dbReference type="CDD" id="cd10323">
    <property type="entry name" value="SLC-NCS1sbd"/>
    <property type="match status" value="1"/>
</dbReference>
<feature type="transmembrane region" description="Helical" evidence="6">
    <location>
        <begin position="201"/>
        <end position="222"/>
    </location>
</feature>
<dbReference type="RefSeq" id="WP_342353154.1">
    <property type="nucleotide sequence ID" value="NZ_JBHUHB010000001.1"/>
</dbReference>
<feature type="transmembrane region" description="Helical" evidence="6">
    <location>
        <begin position="21"/>
        <end position="47"/>
    </location>
</feature>
<evidence type="ECO:0000256" key="2">
    <source>
        <dbReference type="ARBA" id="ARBA00008974"/>
    </source>
</evidence>
<organism evidence="7 8">
    <name type="scientific">Pseudogracilibacillus auburnensis</name>
    <dbReference type="NCBI Taxonomy" id="1494959"/>
    <lineage>
        <taxon>Bacteria</taxon>
        <taxon>Bacillati</taxon>
        <taxon>Bacillota</taxon>
        <taxon>Bacilli</taxon>
        <taxon>Bacillales</taxon>
        <taxon>Bacillaceae</taxon>
        <taxon>Pseudogracilibacillus</taxon>
    </lineage>
</organism>
<keyword evidence="8" id="KW-1185">Reference proteome</keyword>
<feature type="transmembrane region" description="Helical" evidence="6">
    <location>
        <begin position="426"/>
        <end position="445"/>
    </location>
</feature>
<evidence type="ECO:0000313" key="8">
    <source>
        <dbReference type="Proteomes" id="UP000247978"/>
    </source>
</evidence>
<keyword evidence="3 6" id="KW-0812">Transmembrane</keyword>
<feature type="transmembrane region" description="Helical" evidence="6">
    <location>
        <begin position="162"/>
        <end position="181"/>
    </location>
</feature>
<feature type="transmembrane region" description="Helical" evidence="6">
    <location>
        <begin position="332"/>
        <end position="352"/>
    </location>
</feature>